<gene>
    <name evidence="2" type="ORF">F2P56_022301</name>
</gene>
<reference evidence="2" key="1">
    <citation type="submission" date="2015-10" db="EMBL/GenBank/DDBJ databases">
        <authorList>
            <person name="Martinez-Garcia P.J."/>
            <person name="Crepeau M.W."/>
            <person name="Puiu D."/>
            <person name="Gonzalez-Ibeas D."/>
            <person name="Whalen J."/>
            <person name="Stevens K."/>
            <person name="Paul R."/>
            <person name="Butterfield T."/>
            <person name="Britton M."/>
            <person name="Reagan R."/>
            <person name="Chakraborty S."/>
            <person name="Walawage S.L."/>
            <person name="Vasquez-Gross H.A."/>
            <person name="Cardeno C."/>
            <person name="Famula R."/>
            <person name="Pratt K."/>
            <person name="Kuruganti S."/>
            <person name="Aradhya M.K."/>
            <person name="Leslie C.A."/>
            <person name="Dandekar A.M."/>
            <person name="Salzberg S.L."/>
            <person name="Wegrzyn J.L."/>
            <person name="Langley C.H."/>
            <person name="Neale D.B."/>
        </authorList>
    </citation>
    <scope>NUCLEOTIDE SEQUENCE</scope>
    <source>
        <tissue evidence="2">Leaves</tissue>
    </source>
</reference>
<protein>
    <recommendedName>
        <fullName evidence="1">Reverse transcriptase domain-containing protein</fullName>
    </recommendedName>
</protein>
<comment type="caution">
    <text evidence="2">The sequence shown here is derived from an EMBL/GenBank/DDBJ whole genome shotgun (WGS) entry which is preliminary data.</text>
</comment>
<evidence type="ECO:0000313" key="3">
    <source>
        <dbReference type="Proteomes" id="UP000619265"/>
    </source>
</evidence>
<reference evidence="2" key="2">
    <citation type="submission" date="2020-03" db="EMBL/GenBank/DDBJ databases">
        <title>Walnut 2.0.</title>
        <authorList>
            <person name="Marrano A."/>
            <person name="Britton M."/>
            <person name="Zimin A.V."/>
            <person name="Zaini P.A."/>
            <person name="Workman R."/>
            <person name="Puiu D."/>
            <person name="Bianco L."/>
            <person name="Allen B.J."/>
            <person name="Troggio M."/>
            <person name="Leslie C.A."/>
            <person name="Timp W."/>
            <person name="Dendekar A."/>
            <person name="Salzberg S.L."/>
            <person name="Neale D.B."/>
        </authorList>
    </citation>
    <scope>NUCLEOTIDE SEQUENCE</scope>
    <source>
        <tissue evidence="2">Leaves</tissue>
    </source>
</reference>
<dbReference type="Pfam" id="PF00078">
    <property type="entry name" value="RVT_1"/>
    <property type="match status" value="1"/>
</dbReference>
<dbReference type="InterPro" id="IPR000477">
    <property type="entry name" value="RT_dom"/>
</dbReference>
<dbReference type="EMBL" id="LIHL02000010">
    <property type="protein sequence ID" value="KAF5458261.1"/>
    <property type="molecule type" value="Genomic_DNA"/>
</dbReference>
<dbReference type="Proteomes" id="UP000619265">
    <property type="component" value="Unassembled WGS sequence"/>
</dbReference>
<name>A0A833X4M2_JUGRE</name>
<proteinExistence type="predicted"/>
<dbReference type="Gramene" id="Jr10_13230_p1">
    <property type="protein sequence ID" value="cds.Jr10_13230_p1"/>
    <property type="gene ID" value="Jr10_13230"/>
</dbReference>
<sequence>MEALNRMVSAAVEGRFFSGFSVEDIHSSTIISHILFVDDTLLFCEANAGHIQSLKAILLCCETVSGLKINLAKTEMVAVGDVNNIRGLADILGCVVSSLPLK</sequence>
<dbReference type="AlphaFoldDB" id="A0A833X4M2"/>
<organism evidence="2 3">
    <name type="scientific">Juglans regia</name>
    <name type="common">English walnut</name>
    <dbReference type="NCBI Taxonomy" id="51240"/>
    <lineage>
        <taxon>Eukaryota</taxon>
        <taxon>Viridiplantae</taxon>
        <taxon>Streptophyta</taxon>
        <taxon>Embryophyta</taxon>
        <taxon>Tracheophyta</taxon>
        <taxon>Spermatophyta</taxon>
        <taxon>Magnoliopsida</taxon>
        <taxon>eudicotyledons</taxon>
        <taxon>Gunneridae</taxon>
        <taxon>Pentapetalae</taxon>
        <taxon>rosids</taxon>
        <taxon>fabids</taxon>
        <taxon>Fagales</taxon>
        <taxon>Juglandaceae</taxon>
        <taxon>Juglans</taxon>
    </lineage>
</organism>
<evidence type="ECO:0000259" key="1">
    <source>
        <dbReference type="Pfam" id="PF00078"/>
    </source>
</evidence>
<accession>A0A833X4M2</accession>
<evidence type="ECO:0000313" key="2">
    <source>
        <dbReference type="EMBL" id="KAF5458261.1"/>
    </source>
</evidence>
<feature type="domain" description="Reverse transcriptase" evidence="1">
    <location>
        <begin position="26"/>
        <end position="77"/>
    </location>
</feature>